<dbReference type="RefSeq" id="WP_040821364.1">
    <property type="nucleotide sequence ID" value="NZ_JBIAQY010000007.1"/>
</dbReference>
<organism evidence="1 2">
    <name type="scientific">Nocardia jiangxiensis</name>
    <dbReference type="NCBI Taxonomy" id="282685"/>
    <lineage>
        <taxon>Bacteria</taxon>
        <taxon>Bacillati</taxon>
        <taxon>Actinomycetota</taxon>
        <taxon>Actinomycetes</taxon>
        <taxon>Mycobacteriales</taxon>
        <taxon>Nocardiaceae</taxon>
        <taxon>Nocardia</taxon>
    </lineage>
</organism>
<name>A0ABW6S1W8_9NOCA</name>
<keyword evidence="2" id="KW-1185">Reference proteome</keyword>
<protein>
    <submittedName>
        <fullName evidence="1">Uncharacterized protein</fullName>
    </submittedName>
</protein>
<dbReference type="EMBL" id="JBIAQY010000007">
    <property type="protein sequence ID" value="MFF3570273.1"/>
    <property type="molecule type" value="Genomic_DNA"/>
</dbReference>
<gene>
    <name evidence="1" type="ORF">ACFYXQ_21075</name>
</gene>
<reference evidence="1 2" key="1">
    <citation type="submission" date="2024-10" db="EMBL/GenBank/DDBJ databases">
        <title>The Natural Products Discovery Center: Release of the First 8490 Sequenced Strains for Exploring Actinobacteria Biosynthetic Diversity.</title>
        <authorList>
            <person name="Kalkreuter E."/>
            <person name="Kautsar S.A."/>
            <person name="Yang D."/>
            <person name="Bader C.D."/>
            <person name="Teijaro C.N."/>
            <person name="Fluegel L."/>
            <person name="Davis C.M."/>
            <person name="Simpson J.R."/>
            <person name="Lauterbach L."/>
            <person name="Steele A.D."/>
            <person name="Gui C."/>
            <person name="Meng S."/>
            <person name="Li G."/>
            <person name="Viehrig K."/>
            <person name="Ye F."/>
            <person name="Su P."/>
            <person name="Kiefer A.F."/>
            <person name="Nichols A."/>
            <person name="Cepeda A.J."/>
            <person name="Yan W."/>
            <person name="Fan B."/>
            <person name="Jiang Y."/>
            <person name="Adhikari A."/>
            <person name="Zheng C.-J."/>
            <person name="Schuster L."/>
            <person name="Cowan T.M."/>
            <person name="Smanski M.J."/>
            <person name="Chevrette M.G."/>
            <person name="De Carvalho L.P.S."/>
            <person name="Shen B."/>
        </authorList>
    </citation>
    <scope>NUCLEOTIDE SEQUENCE [LARGE SCALE GENOMIC DNA]</scope>
    <source>
        <strain evidence="1 2">NPDC002593</strain>
    </source>
</reference>
<proteinExistence type="predicted"/>
<evidence type="ECO:0000313" key="2">
    <source>
        <dbReference type="Proteomes" id="UP001601992"/>
    </source>
</evidence>
<comment type="caution">
    <text evidence="1">The sequence shown here is derived from an EMBL/GenBank/DDBJ whole genome shotgun (WGS) entry which is preliminary data.</text>
</comment>
<accession>A0ABW6S1W8</accession>
<evidence type="ECO:0000313" key="1">
    <source>
        <dbReference type="EMBL" id="MFF3570273.1"/>
    </source>
</evidence>
<dbReference type="Proteomes" id="UP001601992">
    <property type="component" value="Unassembled WGS sequence"/>
</dbReference>
<sequence length="74" mass="7970">MSARTDLAAELDSHVAALDVLSEQEAADLLGLFRNARRTETKALNAAIDDMVGVLPKPFRGVTKRIMFGDIAGQ</sequence>